<dbReference type="Gene3D" id="1.20.5.2050">
    <property type="match status" value="3"/>
</dbReference>
<organism evidence="1 2">
    <name type="scientific">Acidithiobacillus ferrooxidans</name>
    <name type="common">Thiobacillus ferrooxidans</name>
    <dbReference type="NCBI Taxonomy" id="920"/>
    <lineage>
        <taxon>Bacteria</taxon>
        <taxon>Pseudomonadati</taxon>
        <taxon>Pseudomonadota</taxon>
        <taxon>Acidithiobacillia</taxon>
        <taxon>Acidithiobacillales</taxon>
        <taxon>Acidithiobacillaceae</taxon>
        <taxon>Acidithiobacillus</taxon>
    </lineage>
</organism>
<dbReference type="Proteomes" id="UP000248886">
    <property type="component" value="Unassembled WGS sequence"/>
</dbReference>
<dbReference type="EMBL" id="QKQP01000001">
    <property type="protein sequence ID" value="PZD81863.1"/>
    <property type="molecule type" value="Genomic_DNA"/>
</dbReference>
<protein>
    <recommendedName>
        <fullName evidence="3">AP2 domain-containing protein</fullName>
    </recommendedName>
</protein>
<name>A0A2W1K5B2_ACIFR</name>
<evidence type="ECO:0000313" key="1">
    <source>
        <dbReference type="EMBL" id="PZD81863.1"/>
    </source>
</evidence>
<dbReference type="OrthoDB" id="154347at2"/>
<accession>A0A2W1K5B2</accession>
<evidence type="ECO:0008006" key="3">
    <source>
        <dbReference type="Google" id="ProtNLM"/>
    </source>
</evidence>
<comment type="caution">
    <text evidence="1">The sequence shown here is derived from an EMBL/GenBank/DDBJ whole genome shotgun (WGS) entry which is preliminary data.</text>
</comment>
<dbReference type="RefSeq" id="WP_054608812.1">
    <property type="nucleotide sequence ID" value="NZ_AP025160.1"/>
</dbReference>
<reference evidence="1 2" key="1">
    <citation type="submission" date="2018-06" db="EMBL/GenBank/DDBJ databases">
        <title>Draft sequence of Acidithiobacillus ferrooxidans CCM 4253.</title>
        <authorList>
            <person name="Moya-Beltran A."/>
            <person name="Castro M."/>
            <person name="Covarrubias P.C."/>
            <person name="Issotta F."/>
            <person name="Janiczek O."/>
            <person name="Mandl M."/>
            <person name="Kucera J."/>
            <person name="Quatrini R."/>
        </authorList>
    </citation>
    <scope>NUCLEOTIDE SEQUENCE [LARGE SCALE GENOMIC DNA]</scope>
    <source>
        <strain evidence="1 2">CCM 4253</strain>
    </source>
</reference>
<dbReference type="AlphaFoldDB" id="A0A2W1K5B2"/>
<gene>
    <name evidence="1" type="ORF">DN052_01965</name>
</gene>
<proteinExistence type="predicted"/>
<evidence type="ECO:0000313" key="2">
    <source>
        <dbReference type="Proteomes" id="UP000248886"/>
    </source>
</evidence>
<sequence length="599" mass="68369">MKYAITRIDNNRTEGWRVCFSARSGERKVANKTFTDLRYQGRKQALEAAQAYRDEMFIRRKSVSGKYTVVLVRSYNVTGAISSIAWVARFPFDGRTKTRSFNLRDHSYEDAWRLAMNERVKHGGLPAPKNPPPMPEWVEQWLLATSNSKDGGATGRTGVHLMRNKHGSICWEAQWVVSGHRQRKSWALRKYSYEEAWRLAVEERAKHDDLPSPKEPPPMPKWVEEWLSSAGKRPNTSGRTGVFLVRHSRAGRQMFVGWVATWRSDGKLHRKTWSVRKHGYAGAWRLAVKERARHDGLPVPKAAPPIPKWVEEWLSSAGKRPNTSGRIKPRMSGHAGVRLKSTCIRGDIQTVSWEVSIRADGRTKKMSWAVPKYGYVGAWRLAVEERARHDGLPVPKAAPPMPKWVEEWMEEVQTKPKKPKRAGVTLTCQHHPDGTVQYICWRATYTLDGMPKSRLWSIRKHGYVGAWALAVEERARHDGLPVPKAAPPMPKWVEEWLSSRSNTSRCNRANTSGRTGVSLHRNNTGGKEFVYWEAMWRSAGKTLKKRWSILKHGYAGAWALAVEERARHDNLPSPTEPPPMPRWVEEWLEDAAVAALTEA</sequence>